<keyword evidence="2" id="KW-1185">Reference proteome</keyword>
<organism evidence="1 2">
    <name type="scientific">Funiculus sociatus GB2-A5</name>
    <dbReference type="NCBI Taxonomy" id="2933946"/>
    <lineage>
        <taxon>Bacteria</taxon>
        <taxon>Bacillati</taxon>
        <taxon>Cyanobacteriota</taxon>
        <taxon>Cyanophyceae</taxon>
        <taxon>Coleofasciculales</taxon>
        <taxon>Coleofasciculaceae</taxon>
        <taxon>Funiculus</taxon>
    </lineage>
</organism>
<dbReference type="Proteomes" id="UP001442494">
    <property type="component" value="Unassembled WGS sequence"/>
</dbReference>
<protein>
    <submittedName>
        <fullName evidence="1">Uncharacterized protein</fullName>
    </submittedName>
</protein>
<dbReference type="EMBL" id="JAMPKK010000003">
    <property type="protein sequence ID" value="MEP0863365.1"/>
    <property type="molecule type" value="Genomic_DNA"/>
</dbReference>
<evidence type="ECO:0000313" key="1">
    <source>
        <dbReference type="EMBL" id="MEP0863365.1"/>
    </source>
</evidence>
<dbReference type="RefSeq" id="WP_190420536.1">
    <property type="nucleotide sequence ID" value="NZ_JAMPKK010000003.1"/>
</dbReference>
<reference evidence="1 2" key="1">
    <citation type="submission" date="2022-04" db="EMBL/GenBank/DDBJ databases">
        <title>Positive selection, recombination, and allopatry shape intraspecific diversity of widespread and dominant cyanobacteria.</title>
        <authorList>
            <person name="Wei J."/>
            <person name="Shu W."/>
            <person name="Hu C."/>
        </authorList>
    </citation>
    <scope>NUCLEOTIDE SEQUENCE [LARGE SCALE GENOMIC DNA]</scope>
    <source>
        <strain evidence="1 2">GB2-A5</strain>
    </source>
</reference>
<proteinExistence type="predicted"/>
<comment type="caution">
    <text evidence="1">The sequence shown here is derived from an EMBL/GenBank/DDBJ whole genome shotgun (WGS) entry which is preliminary data.</text>
</comment>
<gene>
    <name evidence="1" type="ORF">NDI37_02650</name>
</gene>
<name>A0ABV0JIY0_9CYAN</name>
<accession>A0ABV0JIY0</accession>
<sequence length="164" mass="19227">MMSNFDELEVKDEEVRENIDITASGESILTKVGIAPAEVKFIKPSWKRTQYRAVINWLTKYKPLPDAPNLEKVRGYMEAFHHLCEVEDWERASILLSIRLNTPSNEELHTQLGTWGFYHEQVNLYSRILGKLSPSRDAIFFMSWARFTMFWETMPKRLSILSKV</sequence>
<evidence type="ECO:0000313" key="2">
    <source>
        <dbReference type="Proteomes" id="UP001442494"/>
    </source>
</evidence>